<evidence type="ECO:0000256" key="8">
    <source>
        <dbReference type="RuleBase" id="RU004005"/>
    </source>
</evidence>
<dbReference type="PANTHER" id="PTHR13501">
    <property type="entry name" value="CHLOROPLAST 50S RIBOSOMAL PROTEIN L22-RELATED"/>
    <property type="match status" value="1"/>
</dbReference>
<dbReference type="STRING" id="1921010.MMIC_P2385"/>
<proteinExistence type="inferred from homology"/>
<dbReference type="EMBL" id="BDFD01000030">
    <property type="protein sequence ID" value="GAV21401.1"/>
    <property type="molecule type" value="Genomic_DNA"/>
</dbReference>
<evidence type="ECO:0000256" key="6">
    <source>
        <dbReference type="ARBA" id="ARBA00035207"/>
    </source>
</evidence>
<accession>A0A1L8CR46</accession>
<evidence type="ECO:0000256" key="7">
    <source>
        <dbReference type="HAMAP-Rule" id="MF_01331"/>
    </source>
</evidence>
<comment type="subunit">
    <text evidence="7 9">Part of the 50S ribosomal subunit.</text>
</comment>
<keyword evidence="12" id="KW-1185">Reference proteome</keyword>
<gene>
    <name evidence="7" type="primary">rplV</name>
    <name evidence="11" type="ORF">MMIC_P2385</name>
</gene>
<dbReference type="PANTHER" id="PTHR13501:SF8">
    <property type="entry name" value="LARGE RIBOSOMAL SUBUNIT PROTEIN UL22M"/>
    <property type="match status" value="1"/>
</dbReference>
<dbReference type="Pfam" id="PF00237">
    <property type="entry name" value="Ribosomal_L22"/>
    <property type="match status" value="1"/>
</dbReference>
<comment type="similarity">
    <text evidence="1 7 8">Belongs to the universal ribosomal protein uL22 family.</text>
</comment>
<dbReference type="SUPFAM" id="SSF54843">
    <property type="entry name" value="Ribosomal protein L22"/>
    <property type="match status" value="1"/>
</dbReference>
<dbReference type="NCBIfam" id="TIGR01044">
    <property type="entry name" value="rplV_bact"/>
    <property type="match status" value="1"/>
</dbReference>
<evidence type="ECO:0000256" key="10">
    <source>
        <dbReference type="RuleBase" id="RU004008"/>
    </source>
</evidence>
<dbReference type="Proteomes" id="UP000231632">
    <property type="component" value="Unassembled WGS sequence"/>
</dbReference>
<dbReference type="InterPro" id="IPR001063">
    <property type="entry name" value="Ribosomal_uL22"/>
</dbReference>
<evidence type="ECO:0000256" key="3">
    <source>
        <dbReference type="ARBA" id="ARBA00022884"/>
    </source>
</evidence>
<keyword evidence="3 7" id="KW-0694">RNA-binding</keyword>
<dbReference type="HAMAP" id="MF_01331_B">
    <property type="entry name" value="Ribosomal_uL22_B"/>
    <property type="match status" value="1"/>
</dbReference>
<evidence type="ECO:0000256" key="1">
    <source>
        <dbReference type="ARBA" id="ARBA00009451"/>
    </source>
</evidence>
<keyword evidence="5 7" id="KW-0687">Ribonucleoprotein</keyword>
<reference evidence="11 12" key="1">
    <citation type="journal article" date="2017" name="Arch. Microbiol.">
        <title>Mariprofundus micogutta sp. nov., a novel iron-oxidizing zetaproteobacterium isolated from a deep-sea hydrothermal field at the Bayonnaise knoll of the Izu-Ogasawara arc, and a description of Mariprofundales ord. nov. and Zetaproteobacteria classis nov.</title>
        <authorList>
            <person name="Makita H."/>
            <person name="Tanaka E."/>
            <person name="Mitsunobu S."/>
            <person name="Miyazaki M."/>
            <person name="Nunoura T."/>
            <person name="Uematsu K."/>
            <person name="Takaki Y."/>
            <person name="Nishi S."/>
            <person name="Shimamura S."/>
            <person name="Takai K."/>
        </authorList>
    </citation>
    <scope>NUCLEOTIDE SEQUENCE [LARGE SCALE GENOMIC DNA]</scope>
    <source>
        <strain evidence="11 12">ET2</strain>
    </source>
</reference>
<evidence type="ECO:0000256" key="4">
    <source>
        <dbReference type="ARBA" id="ARBA00022980"/>
    </source>
</evidence>
<evidence type="ECO:0000256" key="5">
    <source>
        <dbReference type="ARBA" id="ARBA00023274"/>
    </source>
</evidence>
<dbReference type="GO" id="GO:0019843">
    <property type="term" value="F:rRNA binding"/>
    <property type="evidence" value="ECO:0007669"/>
    <property type="project" value="UniProtKB-UniRule"/>
</dbReference>
<evidence type="ECO:0000256" key="9">
    <source>
        <dbReference type="RuleBase" id="RU004006"/>
    </source>
</evidence>
<dbReference type="InterPro" id="IPR005727">
    <property type="entry name" value="Ribosomal_uL22_bac/chlpt-type"/>
</dbReference>
<evidence type="ECO:0000313" key="12">
    <source>
        <dbReference type="Proteomes" id="UP000231632"/>
    </source>
</evidence>
<evidence type="ECO:0000313" key="11">
    <source>
        <dbReference type="EMBL" id="GAV21401.1"/>
    </source>
</evidence>
<organism evidence="11 12">
    <name type="scientific">Mariprofundus micogutta</name>
    <dbReference type="NCBI Taxonomy" id="1921010"/>
    <lineage>
        <taxon>Bacteria</taxon>
        <taxon>Pseudomonadati</taxon>
        <taxon>Pseudomonadota</taxon>
        <taxon>Candidatius Mariprofundia</taxon>
        <taxon>Mariprofundales</taxon>
        <taxon>Mariprofundaceae</taxon>
        <taxon>Mariprofundus</taxon>
    </lineage>
</organism>
<dbReference type="RefSeq" id="WP_072660693.1">
    <property type="nucleotide sequence ID" value="NZ_BDFD01000030.1"/>
</dbReference>
<keyword evidence="4 7" id="KW-0689">Ribosomal protein</keyword>
<dbReference type="Gene3D" id="3.90.470.10">
    <property type="entry name" value="Ribosomal protein L22/L17"/>
    <property type="match status" value="1"/>
</dbReference>
<dbReference type="GO" id="GO:0006412">
    <property type="term" value="P:translation"/>
    <property type="evidence" value="ECO:0007669"/>
    <property type="project" value="UniProtKB-UniRule"/>
</dbReference>
<protein>
    <recommendedName>
        <fullName evidence="6 7">Large ribosomal subunit protein uL22</fullName>
    </recommendedName>
</protein>
<dbReference type="AlphaFoldDB" id="A0A1L8CR46"/>
<comment type="function">
    <text evidence="7 10">This protein binds specifically to 23S rRNA; its binding is stimulated by other ribosomal proteins, e.g., L4, L17, and L20. It is important during the early stages of 50S assembly. It makes multiple contacts with different domains of the 23S rRNA in the assembled 50S subunit and ribosome.</text>
</comment>
<dbReference type="CDD" id="cd00336">
    <property type="entry name" value="Ribosomal_L22"/>
    <property type="match status" value="1"/>
</dbReference>
<name>A0A1L8CR46_9PROT</name>
<sequence length="113" mass="12620">MSEQVRALHKNSRLSPQKARLMASAIRGLNVDRALAVLALSPKKSARLYEKVLKSAIANAEQNHGLDVDSLFVSEARADAGMTLKRYRPKGMGRMRQRFHRHSHLSVSVSERG</sequence>
<dbReference type="GO" id="GO:0003735">
    <property type="term" value="F:structural constituent of ribosome"/>
    <property type="evidence" value="ECO:0007669"/>
    <property type="project" value="InterPro"/>
</dbReference>
<dbReference type="OrthoDB" id="9805969at2"/>
<keyword evidence="2 7" id="KW-0699">rRNA-binding</keyword>
<evidence type="ECO:0000256" key="2">
    <source>
        <dbReference type="ARBA" id="ARBA00022730"/>
    </source>
</evidence>
<dbReference type="GO" id="GO:0022625">
    <property type="term" value="C:cytosolic large ribosomal subunit"/>
    <property type="evidence" value="ECO:0007669"/>
    <property type="project" value="TreeGrafter"/>
</dbReference>
<comment type="function">
    <text evidence="7">The globular domain of the protein is located near the polypeptide exit tunnel on the outside of the subunit, while an extended beta-hairpin is found that lines the wall of the exit tunnel in the center of the 70S ribosome.</text>
</comment>
<dbReference type="InterPro" id="IPR036394">
    <property type="entry name" value="Ribosomal_uL22_sf"/>
</dbReference>
<comment type="caution">
    <text evidence="11">The sequence shown here is derived from an EMBL/GenBank/DDBJ whole genome shotgun (WGS) entry which is preliminary data.</text>
</comment>
<dbReference type="InterPro" id="IPR047867">
    <property type="entry name" value="Ribosomal_uL22_bac/org-type"/>
</dbReference>